<dbReference type="PANTHER" id="PTHR43249">
    <property type="entry name" value="UDP-N-ACETYL-2-AMINO-2-DEOXY-D-GLUCURONATE OXIDASE"/>
    <property type="match status" value="1"/>
</dbReference>
<comment type="caution">
    <text evidence="2">The sequence shown here is derived from an EMBL/GenBank/DDBJ whole genome shotgun (WGS) entry which is preliminary data.</text>
</comment>
<dbReference type="Gene3D" id="3.40.50.720">
    <property type="entry name" value="NAD(P)-binding Rossmann-like Domain"/>
    <property type="match status" value="1"/>
</dbReference>
<reference evidence="2 3" key="1">
    <citation type="submission" date="2019-06" db="EMBL/GenBank/DDBJ databases">
        <title>Desulfobotulus mexicanus sp. nov., a novel sulfate-reducing bacterium isolated from the sediment of an alkaline crater lake in Mexico.</title>
        <authorList>
            <person name="Hirschler-Rea A."/>
        </authorList>
    </citation>
    <scope>NUCLEOTIDE SEQUENCE [LARGE SCALE GENOMIC DNA]</scope>
    <source>
        <strain evidence="2 3">PAR22N</strain>
    </source>
</reference>
<dbReference type="InterPro" id="IPR052515">
    <property type="entry name" value="Gfo/Idh/MocA_Oxidoreductase"/>
</dbReference>
<feature type="domain" description="Gfo/Idh/MocA-like oxidoreductase N-terminal" evidence="1">
    <location>
        <begin position="5"/>
        <end position="134"/>
    </location>
</feature>
<dbReference type="Proteomes" id="UP000321899">
    <property type="component" value="Unassembled WGS sequence"/>
</dbReference>
<dbReference type="InterPro" id="IPR000683">
    <property type="entry name" value="Gfo/Idh/MocA-like_OxRdtase_N"/>
</dbReference>
<dbReference type="AlphaFoldDB" id="A0A5Q4VHI8"/>
<dbReference type="RefSeq" id="WP_139445575.1">
    <property type="nucleotide sequence ID" value="NZ_VDMB01000001.1"/>
</dbReference>
<protein>
    <submittedName>
        <fullName evidence="2">Gfo/Idh/MocA family oxidoreductase</fullName>
    </submittedName>
</protein>
<dbReference type="Pfam" id="PF01408">
    <property type="entry name" value="GFO_IDH_MocA"/>
    <property type="match status" value="1"/>
</dbReference>
<evidence type="ECO:0000313" key="2">
    <source>
        <dbReference type="EMBL" id="TYT76306.1"/>
    </source>
</evidence>
<gene>
    <name evidence="2" type="ORF">FIM25_01780</name>
</gene>
<organism evidence="2 3">
    <name type="scientific">Desulfobotulus mexicanus</name>
    <dbReference type="NCBI Taxonomy" id="2586642"/>
    <lineage>
        <taxon>Bacteria</taxon>
        <taxon>Pseudomonadati</taxon>
        <taxon>Thermodesulfobacteriota</taxon>
        <taxon>Desulfobacteria</taxon>
        <taxon>Desulfobacterales</taxon>
        <taxon>Desulfobacteraceae</taxon>
        <taxon>Desulfobotulus</taxon>
    </lineage>
</organism>
<sequence>MQHYRAALCGLGNIAWRFDHNSTKPVRLSHAGAFLANTRIRLAGGFDPQAREREAFTKALKQPAFENLEALLAEKPDIVSICSPAPLHFEQAMACMEKAVPMIWLEKPPALSLGEMDALIRASEQRGNTLLVNYQRRYLPSYQEMKKALTEETLGPCRHIRAVYSRGLEANGSHMLDMIFFLTEDRMRAELLWVSGKGESPSFGFRLKTQSEIESTPNGMPHPAPLPEGDKGPCGFRKLPEDVEVSVTGMDLSYHNIDMELTCEQGRLSILHGGMTALLEKKEEHEYFKGFFRLKPDPEAFLTRLSGITGAMENALSDLMESHEKKRPPLSTLRSSRKTMALMERVRHFQKTGRAL</sequence>
<evidence type="ECO:0000259" key="1">
    <source>
        <dbReference type="Pfam" id="PF01408"/>
    </source>
</evidence>
<proteinExistence type="predicted"/>
<dbReference type="EMBL" id="VDMB01000001">
    <property type="protein sequence ID" value="TYT76306.1"/>
    <property type="molecule type" value="Genomic_DNA"/>
</dbReference>
<dbReference type="InterPro" id="IPR036291">
    <property type="entry name" value="NAD(P)-bd_dom_sf"/>
</dbReference>
<dbReference type="Gene3D" id="3.30.360.10">
    <property type="entry name" value="Dihydrodipicolinate Reductase, domain 2"/>
    <property type="match status" value="1"/>
</dbReference>
<dbReference type="SUPFAM" id="SSF51735">
    <property type="entry name" value="NAD(P)-binding Rossmann-fold domains"/>
    <property type="match status" value="1"/>
</dbReference>
<evidence type="ECO:0000313" key="3">
    <source>
        <dbReference type="Proteomes" id="UP000321899"/>
    </source>
</evidence>
<dbReference type="OrthoDB" id="9782091at2"/>
<dbReference type="PANTHER" id="PTHR43249:SF1">
    <property type="entry name" value="D-GLUCOSIDE 3-DEHYDROGENASE"/>
    <property type="match status" value="1"/>
</dbReference>
<keyword evidence="3" id="KW-1185">Reference proteome</keyword>
<accession>A0A5Q4VHI8</accession>
<dbReference type="GO" id="GO:0000166">
    <property type="term" value="F:nucleotide binding"/>
    <property type="evidence" value="ECO:0007669"/>
    <property type="project" value="InterPro"/>
</dbReference>
<name>A0A5Q4VHI8_9BACT</name>